<gene>
    <name evidence="2" type="ORF">BO70DRAFT_427167</name>
</gene>
<comment type="caution">
    <text evidence="2">The sequence shown here is derived from an EMBL/GenBank/DDBJ whole genome shotgun (WGS) entry which is preliminary data.</text>
</comment>
<keyword evidence="1" id="KW-0472">Membrane</keyword>
<sequence length="82" mass="9143">MDTSRALEQPLLQFLKTTAIVPVSPLEYYQNKQSSSLIHNMANLMIIILTFWLSATGLMASPTPRPDENTFDAVAEPENCCL</sequence>
<reference evidence="2 3" key="1">
    <citation type="submission" date="2016-12" db="EMBL/GenBank/DDBJ databases">
        <title>The genomes of Aspergillus section Nigri reveals drivers in fungal speciation.</title>
        <authorList>
            <consortium name="DOE Joint Genome Institute"/>
            <person name="Vesth T.C."/>
            <person name="Nybo J."/>
            <person name="Theobald S."/>
            <person name="Brandl J."/>
            <person name="Frisvad J.C."/>
            <person name="Nielsen K.F."/>
            <person name="Lyhne E.K."/>
            <person name="Kogle M.E."/>
            <person name="Kuo A."/>
            <person name="Riley R."/>
            <person name="Clum A."/>
            <person name="Nolan M."/>
            <person name="Lipzen A."/>
            <person name="Salamov A."/>
            <person name="Henrissat B."/>
            <person name="Wiebenga A."/>
            <person name="De Vries R.P."/>
            <person name="Grigoriev I.V."/>
            <person name="Mortensen U.H."/>
            <person name="Andersen M.R."/>
            <person name="Baker S.E."/>
        </authorList>
    </citation>
    <scope>NUCLEOTIDE SEQUENCE [LARGE SCALE GENOMIC DNA]</scope>
    <source>
        <strain evidence="2 3">CBS 117.55</strain>
    </source>
</reference>
<dbReference type="GeneID" id="37070100"/>
<keyword evidence="1" id="KW-1133">Transmembrane helix</keyword>
<organism evidence="2 3">
    <name type="scientific">Aspergillus heteromorphus CBS 117.55</name>
    <dbReference type="NCBI Taxonomy" id="1448321"/>
    <lineage>
        <taxon>Eukaryota</taxon>
        <taxon>Fungi</taxon>
        <taxon>Dikarya</taxon>
        <taxon>Ascomycota</taxon>
        <taxon>Pezizomycotina</taxon>
        <taxon>Eurotiomycetes</taxon>
        <taxon>Eurotiomycetidae</taxon>
        <taxon>Eurotiales</taxon>
        <taxon>Aspergillaceae</taxon>
        <taxon>Aspergillus</taxon>
        <taxon>Aspergillus subgen. Circumdati</taxon>
    </lineage>
</organism>
<proteinExistence type="predicted"/>
<accession>A0A317WTX3</accession>
<feature type="transmembrane region" description="Helical" evidence="1">
    <location>
        <begin position="41"/>
        <end position="60"/>
    </location>
</feature>
<keyword evidence="1" id="KW-0812">Transmembrane</keyword>
<dbReference type="Proteomes" id="UP000247233">
    <property type="component" value="Unassembled WGS sequence"/>
</dbReference>
<keyword evidence="3" id="KW-1185">Reference proteome</keyword>
<dbReference type="VEuPathDB" id="FungiDB:BO70DRAFT_427167"/>
<evidence type="ECO:0000313" key="3">
    <source>
        <dbReference type="Proteomes" id="UP000247233"/>
    </source>
</evidence>
<protein>
    <submittedName>
        <fullName evidence="2">Uncharacterized protein</fullName>
    </submittedName>
</protein>
<dbReference type="EMBL" id="MSFL01000005">
    <property type="protein sequence ID" value="PWY88388.1"/>
    <property type="molecule type" value="Genomic_DNA"/>
</dbReference>
<dbReference type="AlphaFoldDB" id="A0A317WTX3"/>
<name>A0A317WTX3_9EURO</name>
<evidence type="ECO:0000256" key="1">
    <source>
        <dbReference type="SAM" id="Phobius"/>
    </source>
</evidence>
<evidence type="ECO:0000313" key="2">
    <source>
        <dbReference type="EMBL" id="PWY88388.1"/>
    </source>
</evidence>
<dbReference type="RefSeq" id="XP_025401924.1">
    <property type="nucleotide sequence ID" value="XM_025547863.1"/>
</dbReference>